<keyword evidence="2" id="KW-0004">4Fe-4S</keyword>
<dbReference type="Pfam" id="PF00384">
    <property type="entry name" value="Molybdopterin"/>
    <property type="match status" value="1"/>
</dbReference>
<dbReference type="PANTHER" id="PTHR43105">
    <property type="entry name" value="RESPIRATORY NITRATE REDUCTASE"/>
    <property type="match status" value="1"/>
</dbReference>
<dbReference type="InterPro" id="IPR006656">
    <property type="entry name" value="Mopterin_OxRdtase"/>
</dbReference>
<keyword evidence="3" id="KW-0479">Metal-binding</keyword>
<evidence type="ECO:0000256" key="7">
    <source>
        <dbReference type="SAM" id="MobiDB-lite"/>
    </source>
</evidence>
<dbReference type="RefSeq" id="WP_247414755.1">
    <property type="nucleotide sequence ID" value="NZ_JALLGW010000001.1"/>
</dbReference>
<dbReference type="Gene3D" id="2.20.25.90">
    <property type="entry name" value="ADC-like domains"/>
    <property type="match status" value="1"/>
</dbReference>
<dbReference type="GO" id="GO:0046872">
    <property type="term" value="F:metal ion binding"/>
    <property type="evidence" value="ECO:0007669"/>
    <property type="project" value="UniProtKB-KW"/>
</dbReference>
<dbReference type="NCBIfam" id="TIGR01591">
    <property type="entry name" value="Fdh-alpha"/>
    <property type="match status" value="1"/>
</dbReference>
<feature type="compositionally biased region" description="Basic and acidic residues" evidence="7">
    <location>
        <begin position="1"/>
        <end position="12"/>
    </location>
</feature>
<evidence type="ECO:0000259" key="8">
    <source>
        <dbReference type="PROSITE" id="PS51669"/>
    </source>
</evidence>
<evidence type="ECO:0000256" key="3">
    <source>
        <dbReference type="ARBA" id="ARBA00022723"/>
    </source>
</evidence>
<dbReference type="Pfam" id="PF01568">
    <property type="entry name" value="Molydop_binding"/>
    <property type="match status" value="1"/>
</dbReference>
<dbReference type="Gene3D" id="3.40.50.740">
    <property type="match status" value="1"/>
</dbReference>
<dbReference type="PANTHER" id="PTHR43105:SF14">
    <property type="entry name" value="FORMATE DEHYDROGENASE H"/>
    <property type="match status" value="1"/>
</dbReference>
<dbReference type="InterPro" id="IPR009010">
    <property type="entry name" value="Asp_de-COase-like_dom_sf"/>
</dbReference>
<dbReference type="Proteomes" id="UP001596099">
    <property type="component" value="Unassembled WGS sequence"/>
</dbReference>
<dbReference type="AlphaFoldDB" id="A0ABD5RNW1"/>
<reference evidence="9 10" key="1">
    <citation type="journal article" date="2019" name="Int. J. Syst. Evol. Microbiol.">
        <title>The Global Catalogue of Microorganisms (GCM) 10K type strain sequencing project: providing services to taxonomists for standard genome sequencing and annotation.</title>
        <authorList>
            <consortium name="The Broad Institute Genomics Platform"/>
            <consortium name="The Broad Institute Genome Sequencing Center for Infectious Disease"/>
            <person name="Wu L."/>
            <person name="Ma J."/>
        </authorList>
    </citation>
    <scope>NUCLEOTIDE SEQUENCE [LARGE SCALE GENOMIC DNA]</scope>
    <source>
        <strain evidence="9 10">CGMCC 1.12543</strain>
    </source>
</reference>
<dbReference type="InterPro" id="IPR006657">
    <property type="entry name" value="MoPterin_dinucl-bd_dom"/>
</dbReference>
<evidence type="ECO:0000256" key="6">
    <source>
        <dbReference type="ARBA" id="ARBA00023014"/>
    </source>
</evidence>
<keyword evidence="5" id="KW-0408">Iron</keyword>
<dbReference type="InterPro" id="IPR006655">
    <property type="entry name" value="Mopterin_OxRdtase_prok_CS"/>
</dbReference>
<gene>
    <name evidence="9" type="primary">fdhF</name>
    <name evidence="9" type="ORF">ACFPYI_11080</name>
</gene>
<dbReference type="Pfam" id="PF04879">
    <property type="entry name" value="Molybdop_Fe4S4"/>
    <property type="match status" value="1"/>
</dbReference>
<dbReference type="EMBL" id="JBHSQH010000001">
    <property type="protein sequence ID" value="MFC5971875.1"/>
    <property type="molecule type" value="Genomic_DNA"/>
</dbReference>
<feature type="region of interest" description="Disordered" evidence="7">
    <location>
        <begin position="1"/>
        <end position="64"/>
    </location>
</feature>
<feature type="domain" description="4Fe-4S Mo/W bis-MGD-type" evidence="8">
    <location>
        <begin position="107"/>
        <end position="165"/>
    </location>
</feature>
<dbReference type="CDD" id="cd00508">
    <property type="entry name" value="MopB_CT_Fdh-Nap-like"/>
    <property type="match status" value="1"/>
</dbReference>
<feature type="region of interest" description="Disordered" evidence="7">
    <location>
        <begin position="774"/>
        <end position="832"/>
    </location>
</feature>
<comment type="caution">
    <text evidence="9">The sequence shown here is derived from an EMBL/GenBank/DDBJ whole genome shotgun (WGS) entry which is preliminary data.</text>
</comment>
<dbReference type="GO" id="GO:0008863">
    <property type="term" value="F:formate dehydrogenase (NAD+) activity"/>
    <property type="evidence" value="ECO:0007669"/>
    <property type="project" value="UniProtKB-EC"/>
</dbReference>
<accession>A0ABD5RNW1</accession>
<proteinExistence type="inferred from homology"/>
<evidence type="ECO:0000313" key="9">
    <source>
        <dbReference type="EMBL" id="MFC5971875.1"/>
    </source>
</evidence>
<evidence type="ECO:0000256" key="4">
    <source>
        <dbReference type="ARBA" id="ARBA00023002"/>
    </source>
</evidence>
<dbReference type="InterPro" id="IPR027467">
    <property type="entry name" value="MopterinOxRdtase_cofactor_BS"/>
</dbReference>
<dbReference type="SUPFAM" id="SSF50692">
    <property type="entry name" value="ADC-like"/>
    <property type="match status" value="1"/>
</dbReference>
<evidence type="ECO:0000256" key="5">
    <source>
        <dbReference type="ARBA" id="ARBA00023004"/>
    </source>
</evidence>
<comment type="similarity">
    <text evidence="1">Belongs to the prokaryotic molybdopterin-containing oxidoreductase family.</text>
</comment>
<keyword evidence="6" id="KW-0411">Iron-sulfur</keyword>
<sequence length="832" mass="90756">MTDDGSGRRSESESSDDQGEYKKGVAGFMQRAKEQAKERASSRSESVVPTSKGAEAGKGPGLDTSAVRNEALKRVEHVVSGTAAKAFTEGRLFDMADAISDYRLEQVDVTDTTCTYCAVGCRFDLYTKDGKVLGTRPTDPEKAPINGISTCVKGKFGWDFVDSDDRLTEPLVKEDGEFREATWDEALDRVADGLRDIEDDHGADALGFVSSSKAGNEDNYAMQKFVRQSFGTHNVDNCNRLCHSPTVSALSSMVGYGAASVDHDDLENTDCYLITGSNTTENHPVLATRIKQNVLDGADIYVFDPREVRMAEFEESHYTRVEPGQDTVWINGMVRHVIEEDLHDEAFIEERTTGFEEVKESVQKFTPEYVEEVTGAPPEELKEAAEAVAKADSCCFCWTLGLTEHAHGTENVVAMANLALVTGHVGKEHSGLSPFRGQNNVQGGGGDMGPIPPNFPGYQSVTDDENREKFEEAYGVDLPDEPGLTITEQFLAADDGDIKGMYVMGENPALSEPNVAHAEEILANLDFLAVQDIFMTETAEHADVVLPATTAAESNGTFTASTRRVQLVKQAIDPKGNSKQDWQIVQELSKRFGNDWGYETAADIMDEVADLTPIYGGISHDRLEEEGGLCWPCYDEDHPGTGTMYLDEFETDDGLAHMRAPDVRGPSREVDEEFPLALTTGRVLYQYHTGTMTHRQEGIMAISGENFIEIHPETAEELGVADDEYVVVTSPHGSIRVIAQVTERPGPGTVFIPMHFEESAVNLLTDEEALDPDAHAPEYKHTPVSVRPADDQSDLAGGVAAAEDIEDLPPTPGASESPERPGTGHEDVESDD</sequence>
<organism evidence="9 10">
    <name type="scientific">Halomarina salina</name>
    <dbReference type="NCBI Taxonomy" id="1872699"/>
    <lineage>
        <taxon>Archaea</taxon>
        <taxon>Methanobacteriati</taxon>
        <taxon>Methanobacteriota</taxon>
        <taxon>Stenosarchaea group</taxon>
        <taxon>Halobacteria</taxon>
        <taxon>Halobacteriales</taxon>
        <taxon>Natronomonadaceae</taxon>
        <taxon>Halomarina</taxon>
    </lineage>
</organism>
<evidence type="ECO:0000256" key="2">
    <source>
        <dbReference type="ARBA" id="ARBA00022485"/>
    </source>
</evidence>
<dbReference type="SUPFAM" id="SSF53706">
    <property type="entry name" value="Formate dehydrogenase/DMSO reductase, domains 1-3"/>
    <property type="match status" value="1"/>
</dbReference>
<dbReference type="InterPro" id="IPR050123">
    <property type="entry name" value="Prok_molybdopt-oxidoreductase"/>
</dbReference>
<dbReference type="Gene3D" id="2.40.40.20">
    <property type="match status" value="1"/>
</dbReference>
<dbReference type="SMART" id="SM00926">
    <property type="entry name" value="Molybdop_Fe4S4"/>
    <property type="match status" value="1"/>
</dbReference>
<evidence type="ECO:0000313" key="10">
    <source>
        <dbReference type="Proteomes" id="UP001596099"/>
    </source>
</evidence>
<dbReference type="InterPro" id="IPR006478">
    <property type="entry name" value="Formate_DH_asu"/>
</dbReference>
<protein>
    <submittedName>
        <fullName evidence="9">Formate dehydrogenase subunit alpha</fullName>
        <ecNumber evidence="9">1.17.1.9</ecNumber>
    </submittedName>
</protein>
<dbReference type="Gene3D" id="3.40.228.10">
    <property type="entry name" value="Dimethylsulfoxide Reductase, domain 2"/>
    <property type="match status" value="1"/>
</dbReference>
<dbReference type="InterPro" id="IPR006963">
    <property type="entry name" value="Mopterin_OxRdtase_4Fe-4S_dom"/>
</dbReference>
<dbReference type="PROSITE" id="PS00490">
    <property type="entry name" value="MOLYBDOPTERIN_PROK_2"/>
    <property type="match status" value="1"/>
</dbReference>
<dbReference type="PROSITE" id="PS00551">
    <property type="entry name" value="MOLYBDOPTERIN_PROK_1"/>
    <property type="match status" value="1"/>
</dbReference>
<dbReference type="EC" id="1.17.1.9" evidence="9"/>
<keyword evidence="4 9" id="KW-0560">Oxidoreductase</keyword>
<dbReference type="GO" id="GO:0051539">
    <property type="term" value="F:4 iron, 4 sulfur cluster binding"/>
    <property type="evidence" value="ECO:0007669"/>
    <property type="project" value="UniProtKB-KW"/>
</dbReference>
<feature type="compositionally biased region" description="Basic and acidic residues" evidence="7">
    <location>
        <begin position="817"/>
        <end position="832"/>
    </location>
</feature>
<feature type="compositionally biased region" description="Basic and acidic residues" evidence="7">
    <location>
        <begin position="31"/>
        <end position="42"/>
    </location>
</feature>
<dbReference type="PROSITE" id="PS51669">
    <property type="entry name" value="4FE4S_MOW_BIS_MGD"/>
    <property type="match status" value="1"/>
</dbReference>
<keyword evidence="10" id="KW-1185">Reference proteome</keyword>
<dbReference type="InterPro" id="IPR041924">
    <property type="entry name" value="Formate_Dh-H_N"/>
</dbReference>
<dbReference type="CDD" id="cd02753">
    <property type="entry name" value="MopB_Formate-Dh-H"/>
    <property type="match status" value="1"/>
</dbReference>
<evidence type="ECO:0000256" key="1">
    <source>
        <dbReference type="ARBA" id="ARBA00010312"/>
    </source>
</evidence>
<name>A0ABD5RNW1_9EURY</name>